<accession>A0ABD0WGD6</accession>
<evidence type="ECO:0000256" key="10">
    <source>
        <dbReference type="ARBA" id="ARBA00023170"/>
    </source>
</evidence>
<dbReference type="AlphaFoldDB" id="A0ABD0WGD6"/>
<organism evidence="17 18">
    <name type="scientific">Umbra pygmaea</name>
    <name type="common">Eastern mudminnow</name>
    <dbReference type="NCBI Taxonomy" id="75934"/>
    <lineage>
        <taxon>Eukaryota</taxon>
        <taxon>Metazoa</taxon>
        <taxon>Chordata</taxon>
        <taxon>Craniata</taxon>
        <taxon>Vertebrata</taxon>
        <taxon>Euteleostomi</taxon>
        <taxon>Actinopterygii</taxon>
        <taxon>Neopterygii</taxon>
        <taxon>Teleostei</taxon>
        <taxon>Protacanthopterygii</taxon>
        <taxon>Esociformes</taxon>
        <taxon>Umbridae</taxon>
        <taxon>Umbra</taxon>
    </lineage>
</organism>
<dbReference type="PRINTS" id="PR01185">
    <property type="entry name" value="INTEGRINA"/>
</dbReference>
<dbReference type="PROSITE" id="PS51470">
    <property type="entry name" value="FG_GAP"/>
    <property type="match status" value="5"/>
</dbReference>
<keyword evidence="10 13" id="KW-0675">Receptor</keyword>
<feature type="transmembrane region" description="Helical" evidence="13">
    <location>
        <begin position="963"/>
        <end position="985"/>
    </location>
</feature>
<dbReference type="Pfam" id="PF01839">
    <property type="entry name" value="FG-GAP"/>
    <property type="match status" value="2"/>
</dbReference>
<evidence type="ECO:0000256" key="11">
    <source>
        <dbReference type="ARBA" id="ARBA00023180"/>
    </source>
</evidence>
<evidence type="ECO:0000313" key="18">
    <source>
        <dbReference type="Proteomes" id="UP001557470"/>
    </source>
</evidence>
<keyword evidence="9 13" id="KW-0472">Membrane</keyword>
<feature type="repeat" description="FG-GAP" evidence="12">
    <location>
        <begin position="338"/>
        <end position="396"/>
    </location>
</feature>
<dbReference type="Proteomes" id="UP001557470">
    <property type="component" value="Unassembled WGS sequence"/>
</dbReference>
<dbReference type="InterPro" id="IPR013649">
    <property type="entry name" value="Integrin_alpha_Ig-like_1"/>
</dbReference>
<evidence type="ECO:0000256" key="12">
    <source>
        <dbReference type="PROSITE-ProRule" id="PRU00803"/>
    </source>
</evidence>
<reference evidence="17 18" key="1">
    <citation type="submission" date="2024-06" db="EMBL/GenBank/DDBJ databases">
        <authorList>
            <person name="Pan Q."/>
            <person name="Wen M."/>
            <person name="Jouanno E."/>
            <person name="Zahm M."/>
            <person name="Klopp C."/>
            <person name="Cabau C."/>
            <person name="Louis A."/>
            <person name="Berthelot C."/>
            <person name="Parey E."/>
            <person name="Roest Crollius H."/>
            <person name="Montfort J."/>
            <person name="Robinson-Rechavi M."/>
            <person name="Bouchez O."/>
            <person name="Lampietro C."/>
            <person name="Lopez Roques C."/>
            <person name="Donnadieu C."/>
            <person name="Postlethwait J."/>
            <person name="Bobe J."/>
            <person name="Verreycken H."/>
            <person name="Guiguen Y."/>
        </authorList>
    </citation>
    <scope>NUCLEOTIDE SEQUENCE [LARGE SCALE GENOMIC DNA]</scope>
    <source>
        <strain evidence="17">Up_M1</strain>
        <tissue evidence="17">Testis</tissue>
    </source>
</reference>
<sequence length="1018" mass="112428">MERNKPWNLYCCWRFLLAYFWCSTIKCYNLDVDHPISFSGPNGSLFGYSVLLHESKQNKWLLVGAPEANPIKSGAVYKCNISDKRECEQLETGLTTNQYCGKTCTAESENQWLGVSMSRQPIGGTILACGHRWKNVFFAKKDNQNKLPNGICYIYDAAFNMTQQMIPCYRDHQRKFGEGFGSCQAGMSNFMTEDLIVMGAPGTSYWTGSVLVYNTSSKVFSAYLDDDSIVLFGSYLGYSVGAGHFLSPDSTDIIGGAPQYEQTGKAYIFKVVEDKLQIITEVKGTKLGSYFGASVCAVDLNGDGLSDLLVGAPMYSVVREEGEVHVYINQGAAQMKEEAFTLVGSGSYAGRFGETITDLGDIDDDGFCDVAVGAPHEDDLVGAIYIYNGRKSGISETFSQRITGSLVGNGLKMFGQSVSGGIDVDGNGYQDVAVGASLSNTAVVLRTRPVVVVEVSMLLPLSLNSSVAMCSENGLPAVCINATVCFKILDRRFKGLIELQYNLTADTHHKDNFPSRFYFHGNGTSNTTTGRVKARHDQLTCVTHQAFMRKDVRDIFTPIHFEAMYSLHKPSIHSSVSRTLPGLVPILQQRAGHSSLVVNKTEFARNCLLANCSSNLQVSAHLVLPQRHNNMSFFALGNGKTIMLNTTLVNAGDHAFLPRLQLRFSPNLQYIKVLDAEEKFVSCDITENNTIAAVDCNVGNLYLSSGAKVNISFLLDVNQSSHAGDYRIFINTHGDNYENEDFLHDNTATVVLPLRYGVNINVHGIVTPSSFVFGEQDLTPVQCYTETFNYTYKVVNIGPSKSLNTIVEIDIPKILSPYPYRLLHIADIQTSLGRCAIKDNSITVDDDCEVPSSSSIQELIFFFSKTSKRKMFCAYGDVLCLTVECRLGDMDIGKEANIHMEVKLNPTVLQLIPGRFEVMLIESTGFVTSPQSDPHTILLQQNAITQVVVEGHFTQKLQAAVKVFIIVVSLLLGLVILALLIVALWKAGFFKRQFKTDDQNRRDSWDYVPKNEKNESTT</sequence>
<keyword evidence="7 13" id="KW-1133">Transmembrane helix</keyword>
<dbReference type="PROSITE" id="PS00242">
    <property type="entry name" value="INTEGRIN_ALPHA"/>
    <property type="match status" value="1"/>
</dbReference>
<evidence type="ECO:0000256" key="8">
    <source>
        <dbReference type="ARBA" id="ARBA00023037"/>
    </source>
</evidence>
<feature type="domain" description="Integrin alpha first immunoglubulin-like" evidence="14">
    <location>
        <begin position="447"/>
        <end position="605"/>
    </location>
</feature>
<protein>
    <recommendedName>
        <fullName evidence="19">Integrin alpha 4</fullName>
    </recommendedName>
</protein>
<dbReference type="Gene3D" id="2.130.10.130">
    <property type="entry name" value="Integrin alpha, N-terminal"/>
    <property type="match status" value="1"/>
</dbReference>
<dbReference type="GO" id="GO:0016020">
    <property type="term" value="C:membrane"/>
    <property type="evidence" value="ECO:0007669"/>
    <property type="project" value="UniProtKB-SubCell"/>
</dbReference>
<keyword evidence="8 13" id="KW-0401">Integrin</keyword>
<evidence type="ECO:0000256" key="4">
    <source>
        <dbReference type="ARBA" id="ARBA00022729"/>
    </source>
</evidence>
<evidence type="ECO:0000313" key="17">
    <source>
        <dbReference type="EMBL" id="KAL0963711.1"/>
    </source>
</evidence>
<dbReference type="InterPro" id="IPR048286">
    <property type="entry name" value="Integrin_alpha_Ig-like_3"/>
</dbReference>
<evidence type="ECO:0000256" key="9">
    <source>
        <dbReference type="ARBA" id="ARBA00023136"/>
    </source>
</evidence>
<dbReference type="InterPro" id="IPR032695">
    <property type="entry name" value="Integrin_dom_sf"/>
</dbReference>
<comment type="subcellular location">
    <subcellularLocation>
        <location evidence="1 13">Membrane</location>
        <topology evidence="1 13">Single-pass type I membrane protein</topology>
    </subcellularLocation>
</comment>
<evidence type="ECO:0000256" key="1">
    <source>
        <dbReference type="ARBA" id="ARBA00004479"/>
    </source>
</evidence>
<dbReference type="InterPro" id="IPR013517">
    <property type="entry name" value="FG-GAP"/>
</dbReference>
<evidence type="ECO:0000256" key="5">
    <source>
        <dbReference type="ARBA" id="ARBA00022737"/>
    </source>
</evidence>
<gene>
    <name evidence="17" type="ORF">UPYG_G00309870</name>
</gene>
<comment type="caution">
    <text evidence="17">The sequence shown here is derived from an EMBL/GenBank/DDBJ whole genome shotgun (WGS) entry which is preliminary data.</text>
</comment>
<feature type="domain" description="Integrin alpha second immunoglobulin-like" evidence="15">
    <location>
        <begin position="611"/>
        <end position="725"/>
    </location>
</feature>
<evidence type="ECO:0000259" key="15">
    <source>
        <dbReference type="Pfam" id="PF20805"/>
    </source>
</evidence>
<dbReference type="SMART" id="SM00191">
    <property type="entry name" value="Int_alpha"/>
    <property type="match status" value="6"/>
</dbReference>
<dbReference type="PANTHER" id="PTHR23220">
    <property type="entry name" value="INTEGRIN ALPHA"/>
    <property type="match status" value="1"/>
</dbReference>
<evidence type="ECO:0000256" key="2">
    <source>
        <dbReference type="ARBA" id="ARBA00008054"/>
    </source>
</evidence>
<dbReference type="InterPro" id="IPR018184">
    <property type="entry name" value="Integrin_alpha_C_CS"/>
</dbReference>
<dbReference type="Gene3D" id="2.60.40.1510">
    <property type="entry name" value="ntegrin, alpha v. Chain A, domain 3"/>
    <property type="match status" value="1"/>
</dbReference>
<feature type="repeat" description="FG-GAP" evidence="12">
    <location>
        <begin position="400"/>
        <end position="462"/>
    </location>
</feature>
<evidence type="ECO:0008006" key="19">
    <source>
        <dbReference type="Google" id="ProtNLM"/>
    </source>
</evidence>
<evidence type="ECO:0000256" key="3">
    <source>
        <dbReference type="ARBA" id="ARBA00022692"/>
    </source>
</evidence>
<dbReference type="Gene3D" id="2.60.40.1530">
    <property type="entry name" value="ntegrin, alpha v. Chain A, domain 4"/>
    <property type="match status" value="1"/>
</dbReference>
<dbReference type="GO" id="GO:0007155">
    <property type="term" value="P:cell adhesion"/>
    <property type="evidence" value="ECO:0007669"/>
    <property type="project" value="UniProtKB-KW"/>
</dbReference>
<keyword evidence="6 13" id="KW-0130">Cell adhesion</keyword>
<keyword evidence="18" id="KW-1185">Reference proteome</keyword>
<dbReference type="Pfam" id="PF20805">
    <property type="entry name" value="Integrin_A_Ig_2"/>
    <property type="match status" value="1"/>
</dbReference>
<dbReference type="PANTHER" id="PTHR23220:SF78">
    <property type="entry name" value="INTEGRIN ALPHA-4"/>
    <property type="match status" value="1"/>
</dbReference>
<feature type="chain" id="PRO_5044529293" description="Integrin alpha 4" evidence="13">
    <location>
        <begin position="28"/>
        <end position="1018"/>
    </location>
</feature>
<dbReference type="SUPFAM" id="SSF69179">
    <property type="entry name" value="Integrin domains"/>
    <property type="match status" value="3"/>
</dbReference>
<dbReference type="GO" id="GO:0007229">
    <property type="term" value="P:integrin-mediated signaling pathway"/>
    <property type="evidence" value="ECO:0007669"/>
    <property type="project" value="UniProtKB-KW"/>
</dbReference>
<feature type="signal peptide" evidence="13">
    <location>
        <begin position="1"/>
        <end position="27"/>
    </location>
</feature>
<name>A0ABD0WGD6_UMBPY</name>
<feature type="repeat" description="FG-GAP" evidence="12">
    <location>
        <begin position="31"/>
        <end position="88"/>
    </location>
</feature>
<dbReference type="Pfam" id="PF08441">
    <property type="entry name" value="Integrin_A_Ig_1"/>
    <property type="match status" value="1"/>
</dbReference>
<feature type="repeat" description="FG-GAP" evidence="12">
    <location>
        <begin position="277"/>
        <end position="336"/>
    </location>
</feature>
<dbReference type="SUPFAM" id="SSF69318">
    <property type="entry name" value="Integrin alpha N-terminal domain"/>
    <property type="match status" value="1"/>
</dbReference>
<dbReference type="InterPro" id="IPR000413">
    <property type="entry name" value="Integrin_alpha"/>
</dbReference>
<dbReference type="EMBL" id="JAGEUA010000010">
    <property type="protein sequence ID" value="KAL0963711.1"/>
    <property type="molecule type" value="Genomic_DNA"/>
</dbReference>
<dbReference type="Gene3D" id="2.60.40.1460">
    <property type="entry name" value="Integrin domains. Chain A, domain 2"/>
    <property type="match status" value="1"/>
</dbReference>
<keyword evidence="3 13" id="KW-0812">Transmembrane</keyword>
<keyword evidence="11" id="KW-0325">Glycoprotein</keyword>
<dbReference type="InterPro" id="IPR028994">
    <property type="entry name" value="Integrin_alpha_N"/>
</dbReference>
<dbReference type="InterPro" id="IPR013519">
    <property type="entry name" value="Int_alpha_beta-p"/>
</dbReference>
<keyword evidence="4 13" id="KW-0732">Signal</keyword>
<evidence type="ECO:0000256" key="13">
    <source>
        <dbReference type="RuleBase" id="RU003762"/>
    </source>
</evidence>
<evidence type="ECO:0000259" key="14">
    <source>
        <dbReference type="Pfam" id="PF08441"/>
    </source>
</evidence>
<evidence type="ECO:0000256" key="6">
    <source>
        <dbReference type="ARBA" id="ARBA00022889"/>
    </source>
</evidence>
<evidence type="ECO:0000259" key="16">
    <source>
        <dbReference type="Pfam" id="PF20806"/>
    </source>
</evidence>
<dbReference type="Gene3D" id="1.20.5.930">
    <property type="entry name" value="Bicelle-embedded integrin alpha(iib) transmembrane segment"/>
    <property type="match status" value="1"/>
</dbReference>
<comment type="similarity">
    <text evidence="2 13">Belongs to the integrin alpha chain family.</text>
</comment>
<dbReference type="Pfam" id="PF20806">
    <property type="entry name" value="Integrin_A_Ig_3"/>
    <property type="match status" value="1"/>
</dbReference>
<feature type="repeat" description="FG-GAP" evidence="12">
    <location>
        <begin position="166"/>
        <end position="222"/>
    </location>
</feature>
<keyword evidence="5" id="KW-0677">Repeat</keyword>
<evidence type="ECO:0000256" key="7">
    <source>
        <dbReference type="ARBA" id="ARBA00022989"/>
    </source>
</evidence>
<dbReference type="InterPro" id="IPR048285">
    <property type="entry name" value="Integrin_alpha_Ig-like_2"/>
</dbReference>
<feature type="domain" description="Integrin alpha third immunoglobulin-like" evidence="16">
    <location>
        <begin position="761"/>
        <end position="925"/>
    </location>
</feature>
<proteinExistence type="inferred from homology"/>